<protein>
    <submittedName>
        <fullName evidence="8">Envelope protein UL78</fullName>
    </submittedName>
</protein>
<evidence type="ECO:0000256" key="1">
    <source>
        <dbReference type="ARBA" id="ARBA00004370"/>
    </source>
</evidence>
<keyword evidence="9" id="KW-1185">Reference proteome</keyword>
<dbReference type="GeneID" id="11464142"/>
<reference evidence="8" key="1">
    <citation type="submission" date="2011-12" db="EMBL/GenBank/DDBJ databases">
        <title>Comparative genomics of primate cytomegaloviruses.</title>
        <authorList>
            <person name="Davison A.J."/>
            <person name="Holton M."/>
            <person name="Dolan A."/>
            <person name="Dargan D.J."/>
            <person name="Gatherer D."/>
            <person name="Hayward G.S."/>
        </authorList>
    </citation>
    <scope>NUCLEOTIDE SEQUENCE [LARGE SCALE GENOMIC DNA]</scope>
    <source>
        <strain evidence="8">S34E</strain>
    </source>
</reference>
<dbReference type="GO" id="GO:0019031">
    <property type="term" value="C:viral envelope"/>
    <property type="evidence" value="ECO:0007669"/>
    <property type="project" value="UniProtKB-KW"/>
</dbReference>
<name>G8XUE4_9BETA</name>
<feature type="transmembrane region" description="Helical" evidence="6">
    <location>
        <begin position="85"/>
        <end position="103"/>
    </location>
</feature>
<evidence type="ECO:0000313" key="8">
    <source>
        <dbReference type="EMBL" id="AEV80774.1"/>
    </source>
</evidence>
<dbReference type="OrthoDB" id="19235at10239"/>
<dbReference type="GO" id="GO:0016020">
    <property type="term" value="C:membrane"/>
    <property type="evidence" value="ECO:0007669"/>
    <property type="project" value="UniProtKB-SubCell"/>
</dbReference>
<dbReference type="InterPro" id="IPR017452">
    <property type="entry name" value="GPCR_Rhodpsn_7TM"/>
</dbReference>
<dbReference type="PROSITE" id="PS50262">
    <property type="entry name" value="G_PROTEIN_RECEP_F1_2"/>
    <property type="match status" value="1"/>
</dbReference>
<evidence type="ECO:0000313" key="9">
    <source>
        <dbReference type="Proteomes" id="UP000113968"/>
    </source>
</evidence>
<keyword evidence="8" id="KW-0261">Viral envelope protein</keyword>
<feature type="region of interest" description="Disordered" evidence="5">
    <location>
        <begin position="316"/>
        <end position="347"/>
    </location>
</feature>
<dbReference type="EMBL" id="FJ483970">
    <property type="protein sequence ID" value="AEV80774.1"/>
    <property type="molecule type" value="Genomic_DNA"/>
</dbReference>
<keyword evidence="3 6" id="KW-1133">Transmembrane helix</keyword>
<feature type="transmembrane region" description="Helical" evidence="6">
    <location>
        <begin position="124"/>
        <end position="148"/>
    </location>
</feature>
<feature type="domain" description="G-protein coupled receptors family 1 profile" evidence="7">
    <location>
        <begin position="21"/>
        <end position="264"/>
    </location>
</feature>
<sequence>MFGVQVELLFHGAMMGLLLAGAVLLIMIVGICFLAAKRGRVPYAVSIFVWNLFASQLLTAAAMLFTNGLVTNLPVSLSVCRSAMYLEDVGTCATSLLFLFLIMDRLSALVNGRAEWKHQSHQNVAAAAYAAFLGWFLALVVAISTQAVVDVSRRFPYTCEIPLGYSAFDMSVHVWFLLAAPLIIVLAYVLEICYGNQRDGVWPYIKTVWVFYALSAVFFVPYMALRVIRSLFGVPVDFPEALDYVEIAFRALAALRVCVYPLCLLYLSTYTPMEEFDNAFAVSCPDVRGTLSRLLSMWRCFLLGRDEERRRLLGGEENGEHVGGSMPGCADNPAACTEDETVAEKMD</sequence>
<evidence type="ECO:0000259" key="7">
    <source>
        <dbReference type="PROSITE" id="PS50262"/>
    </source>
</evidence>
<dbReference type="KEGG" id="vg:11464142"/>
<organism evidence="8 9">
    <name type="scientific">Aotine betaherpesvirus 1</name>
    <dbReference type="NCBI Taxonomy" id="50290"/>
    <lineage>
        <taxon>Viruses</taxon>
        <taxon>Duplodnaviria</taxon>
        <taxon>Heunggongvirae</taxon>
        <taxon>Peploviricota</taxon>
        <taxon>Herviviricetes</taxon>
        <taxon>Herpesvirales</taxon>
        <taxon>Orthoherpesviridae</taxon>
        <taxon>Betaherpesvirinae</taxon>
        <taxon>Cytomegalovirus</taxon>
        <taxon>Cytomegalovirus aotinebeta1</taxon>
    </lineage>
</organism>
<gene>
    <name evidence="8" type="primary">UL78</name>
</gene>
<comment type="subcellular location">
    <subcellularLocation>
        <location evidence="1">Membrane</location>
    </subcellularLocation>
</comment>
<dbReference type="InterPro" id="IPR057757">
    <property type="entry name" value="UL78-like"/>
</dbReference>
<evidence type="ECO:0000256" key="2">
    <source>
        <dbReference type="ARBA" id="ARBA00022692"/>
    </source>
</evidence>
<dbReference type="Pfam" id="PF25707">
    <property type="entry name" value="UL78"/>
    <property type="match status" value="1"/>
</dbReference>
<proteinExistence type="predicted"/>
<keyword evidence="8" id="KW-0946">Virion</keyword>
<accession>G8XUE4</accession>
<feature type="transmembrane region" description="Helical" evidence="6">
    <location>
        <begin position="12"/>
        <end position="36"/>
    </location>
</feature>
<feature type="transmembrane region" description="Helical" evidence="6">
    <location>
        <begin position="247"/>
        <end position="267"/>
    </location>
</feature>
<dbReference type="Gene3D" id="1.20.1070.10">
    <property type="entry name" value="Rhodopsin 7-helix transmembrane proteins"/>
    <property type="match status" value="1"/>
</dbReference>
<feature type="transmembrane region" description="Helical" evidence="6">
    <location>
        <begin position="172"/>
        <end position="195"/>
    </location>
</feature>
<evidence type="ECO:0000256" key="5">
    <source>
        <dbReference type="SAM" id="MobiDB-lite"/>
    </source>
</evidence>
<evidence type="ECO:0000256" key="3">
    <source>
        <dbReference type="ARBA" id="ARBA00022989"/>
    </source>
</evidence>
<feature type="transmembrane region" description="Helical" evidence="6">
    <location>
        <begin position="43"/>
        <end position="65"/>
    </location>
</feature>
<feature type="transmembrane region" description="Helical" evidence="6">
    <location>
        <begin position="207"/>
        <end position="227"/>
    </location>
</feature>
<dbReference type="RefSeq" id="YP_004940095.1">
    <property type="nucleotide sequence ID" value="NC_016447.1"/>
</dbReference>
<evidence type="ECO:0000256" key="6">
    <source>
        <dbReference type="SAM" id="Phobius"/>
    </source>
</evidence>
<evidence type="ECO:0000256" key="4">
    <source>
        <dbReference type="ARBA" id="ARBA00023136"/>
    </source>
</evidence>
<keyword evidence="4 6" id="KW-0472">Membrane</keyword>
<keyword evidence="2 6" id="KW-0812">Transmembrane</keyword>
<dbReference type="Proteomes" id="UP000113968">
    <property type="component" value="Segment"/>
</dbReference>